<keyword evidence="2" id="KW-1185">Reference proteome</keyword>
<proteinExistence type="predicted"/>
<comment type="caution">
    <text evidence="1">The sequence shown here is derived from an EMBL/GenBank/DDBJ whole genome shotgun (WGS) entry which is preliminary data.</text>
</comment>
<sequence length="68" mass="7465">MNFLIDQTSKVPESSTDENYEVLAPNFDSVLAERAATAKESIAPLTLTSKMTPEERRIALLAALGRNK</sequence>
<dbReference type="RefSeq" id="WP_284102552.1">
    <property type="nucleotide sequence ID" value="NZ_JARRAF010000034.1"/>
</dbReference>
<protein>
    <submittedName>
        <fullName evidence="1">Uncharacterized protein</fullName>
    </submittedName>
</protein>
<reference evidence="1" key="1">
    <citation type="submission" date="2023-03" db="EMBL/GenBank/DDBJ databases">
        <title>Chitinimonas shenzhenensis gen. nov., sp. nov., a novel member of family Burkholderiaceae isolated from activated sludge collected in Shen Zhen, China.</title>
        <authorList>
            <person name="Wang X."/>
        </authorList>
    </citation>
    <scope>NUCLEOTIDE SEQUENCE</scope>
    <source>
        <strain evidence="1">DQS-5</strain>
    </source>
</reference>
<evidence type="ECO:0000313" key="2">
    <source>
        <dbReference type="Proteomes" id="UP001172778"/>
    </source>
</evidence>
<organism evidence="1 2">
    <name type="scientific">Parachitinimonas caeni</name>
    <dbReference type="NCBI Taxonomy" id="3031301"/>
    <lineage>
        <taxon>Bacteria</taxon>
        <taxon>Pseudomonadati</taxon>
        <taxon>Pseudomonadota</taxon>
        <taxon>Betaproteobacteria</taxon>
        <taxon>Neisseriales</taxon>
        <taxon>Chitinibacteraceae</taxon>
        <taxon>Parachitinimonas</taxon>
    </lineage>
</organism>
<dbReference type="Proteomes" id="UP001172778">
    <property type="component" value="Unassembled WGS sequence"/>
</dbReference>
<name>A0ABT7E1P1_9NEIS</name>
<evidence type="ECO:0000313" key="1">
    <source>
        <dbReference type="EMBL" id="MDK2126232.1"/>
    </source>
</evidence>
<gene>
    <name evidence="1" type="ORF">PZA18_19490</name>
</gene>
<accession>A0ABT7E1P1</accession>
<dbReference type="EMBL" id="JARRAF010000034">
    <property type="protein sequence ID" value="MDK2126232.1"/>
    <property type="molecule type" value="Genomic_DNA"/>
</dbReference>